<gene>
    <name evidence="1" type="ORF">C7C56_011895</name>
</gene>
<accession>A0A2U2HLV7</accession>
<evidence type="ECO:0000313" key="1">
    <source>
        <dbReference type="EMBL" id="PWF48416.1"/>
    </source>
</evidence>
<dbReference type="EMBL" id="PXWF02000196">
    <property type="protein sequence ID" value="PWF48416.1"/>
    <property type="molecule type" value="Genomic_DNA"/>
</dbReference>
<organism evidence="1 2">
    <name type="scientific">Massilia glaciei</name>
    <dbReference type="NCBI Taxonomy" id="1524097"/>
    <lineage>
        <taxon>Bacteria</taxon>
        <taxon>Pseudomonadati</taxon>
        <taxon>Pseudomonadota</taxon>
        <taxon>Betaproteobacteria</taxon>
        <taxon>Burkholderiales</taxon>
        <taxon>Oxalobacteraceae</taxon>
        <taxon>Telluria group</taxon>
        <taxon>Massilia</taxon>
    </lineage>
</organism>
<dbReference type="Proteomes" id="UP000241421">
    <property type="component" value="Unassembled WGS sequence"/>
</dbReference>
<name>A0A2U2HLV7_9BURK</name>
<dbReference type="RefSeq" id="WP_106757610.1">
    <property type="nucleotide sequence ID" value="NZ_PXWF02000196.1"/>
</dbReference>
<sequence>MTSTSYELLRKKGYALAGELGDLRRRACVYHHLYADSGKRSVFPLIAAHGALWACGYFKKGMLGGRVISLRYLLSPGARRAKLQAIADFADKFRDINRRVCAEAYAIYHYTKLHGGDGYIRGVIGDAFADILCACHESNQRDSHFSREQRKTLFMAFLCWEQEHIVAPAVARAFDAFDNGLIKYLARRPTIAFAYFGSDFRLRFKDFSSHDERIERGLQAYRRAEDVGFVRVERALGHYKLMPADFHLDPDSSFQAIALAHA</sequence>
<dbReference type="AlphaFoldDB" id="A0A2U2HLV7"/>
<evidence type="ECO:0000313" key="2">
    <source>
        <dbReference type="Proteomes" id="UP000241421"/>
    </source>
</evidence>
<proteinExistence type="predicted"/>
<comment type="caution">
    <text evidence="1">The sequence shown here is derived from an EMBL/GenBank/DDBJ whole genome shotgun (WGS) entry which is preliminary data.</text>
</comment>
<protein>
    <submittedName>
        <fullName evidence="1">Uncharacterized protein</fullName>
    </submittedName>
</protein>
<reference evidence="1 2" key="1">
    <citation type="submission" date="2018-04" db="EMBL/GenBank/DDBJ databases">
        <title>Massilia violaceinigra sp. nov., a novel purple-pigmented bacterium isolated from Tianshan glacier, Xinjiang, China.</title>
        <authorList>
            <person name="Wang H."/>
        </authorList>
    </citation>
    <scope>NUCLEOTIDE SEQUENCE [LARGE SCALE GENOMIC DNA]</scope>
    <source>
        <strain evidence="1 2">B448-2</strain>
    </source>
</reference>
<dbReference type="OrthoDB" id="9151155at2"/>
<keyword evidence="2" id="KW-1185">Reference proteome</keyword>